<evidence type="ECO:0000256" key="1">
    <source>
        <dbReference type="ARBA" id="ARBA00004651"/>
    </source>
</evidence>
<evidence type="ECO:0000313" key="8">
    <source>
        <dbReference type="EMBL" id="OPX54665.1"/>
    </source>
</evidence>
<feature type="transmembrane region" description="Helical" evidence="7">
    <location>
        <begin position="30"/>
        <end position="49"/>
    </location>
</feature>
<dbReference type="EMBL" id="MTSM01000020">
    <property type="protein sequence ID" value="OPX54665.1"/>
    <property type="molecule type" value="Genomic_DNA"/>
</dbReference>
<dbReference type="InterPro" id="IPR006214">
    <property type="entry name" value="Bax_inhibitor_1-related"/>
</dbReference>
<accession>A0A1T4RPB0</accession>
<comment type="caution">
    <text evidence="8">The sequence shown here is derived from an EMBL/GenBank/DDBJ whole genome shotgun (WGS) entry which is preliminary data.</text>
</comment>
<feature type="transmembrane region" description="Helical" evidence="7">
    <location>
        <begin position="55"/>
        <end position="71"/>
    </location>
</feature>
<dbReference type="OrthoDB" id="9813298at2"/>
<evidence type="ECO:0000256" key="2">
    <source>
        <dbReference type="ARBA" id="ARBA00010350"/>
    </source>
</evidence>
<evidence type="ECO:0000256" key="3">
    <source>
        <dbReference type="ARBA" id="ARBA00022475"/>
    </source>
</evidence>
<feature type="transmembrane region" description="Helical" evidence="7">
    <location>
        <begin position="166"/>
        <end position="184"/>
    </location>
</feature>
<feature type="transmembrane region" description="Helical" evidence="7">
    <location>
        <begin position="139"/>
        <end position="160"/>
    </location>
</feature>
<keyword evidence="4 7" id="KW-0812">Transmembrane</keyword>
<name>A0A1T4RPB0_9GAMM</name>
<dbReference type="Pfam" id="PF01027">
    <property type="entry name" value="Bax1-I"/>
    <property type="match status" value="1"/>
</dbReference>
<sequence>MAFEHSDKVNTLHSSAAHSVEVNKVIRNTFMLLGITLGFSALTAVAAVAMGLERMNIFVFLIGAFGLLFLTHKLQDSIWGLPAAFAFTGFMGLTLGPLVSNYLSLPNGGQIVMTALSATALIFVGLSGYALTSKKDFSFLSGFLFAGFIILMGAVVVSLFTEIAGLQLMISAGFALFASAAILFETSQIVHGGQRNYIVATVSLYVSIYNLFTSLLHLTGFLSSDD</sequence>
<dbReference type="Proteomes" id="UP000191418">
    <property type="component" value="Unassembled WGS sequence"/>
</dbReference>
<feature type="transmembrane region" description="Helical" evidence="7">
    <location>
        <begin position="111"/>
        <end position="132"/>
    </location>
</feature>
<gene>
    <name evidence="8" type="ORF">BTE48_12845</name>
</gene>
<dbReference type="PANTHER" id="PTHR23291:SF115">
    <property type="entry name" value="MODULATOR OF FTSH PROTEASE YCCA"/>
    <property type="match status" value="1"/>
</dbReference>
<dbReference type="RefSeq" id="WP_078746043.1">
    <property type="nucleotide sequence ID" value="NZ_FUXG01000019.1"/>
</dbReference>
<reference evidence="8 9" key="1">
    <citation type="submission" date="2017-01" db="EMBL/GenBank/DDBJ databases">
        <title>Genome Sequencing of a Marine Spirillum, Oceanospirillum multiglobuliferum ATCC 33336, from Japan.</title>
        <authorList>
            <person name="Carney J.G."/>
            <person name="Trachtenberg A.M."/>
            <person name="Rheaume B.A."/>
            <person name="Linnane J.D."/>
            <person name="Pitts N.L."/>
            <person name="Mykles D.L."/>
            <person name="Maclea K.S."/>
        </authorList>
    </citation>
    <scope>NUCLEOTIDE SEQUENCE [LARGE SCALE GENOMIC DNA]</scope>
    <source>
        <strain evidence="8 9">ATCC 33336</strain>
    </source>
</reference>
<feature type="transmembrane region" description="Helical" evidence="7">
    <location>
        <begin position="196"/>
        <end position="218"/>
    </location>
</feature>
<dbReference type="AlphaFoldDB" id="A0A1T4RPB0"/>
<proteinExistence type="inferred from homology"/>
<protein>
    <submittedName>
        <fullName evidence="8">BAX inhibitor protein</fullName>
    </submittedName>
</protein>
<keyword evidence="9" id="KW-1185">Reference proteome</keyword>
<keyword evidence="6 7" id="KW-0472">Membrane</keyword>
<keyword evidence="3" id="KW-1003">Cell membrane</keyword>
<keyword evidence="5 7" id="KW-1133">Transmembrane helix</keyword>
<evidence type="ECO:0000256" key="6">
    <source>
        <dbReference type="ARBA" id="ARBA00023136"/>
    </source>
</evidence>
<dbReference type="STRING" id="64969.SAMN02745127_02497"/>
<dbReference type="CDD" id="cd10433">
    <property type="entry name" value="YccA_like"/>
    <property type="match status" value="1"/>
</dbReference>
<feature type="transmembrane region" description="Helical" evidence="7">
    <location>
        <begin position="78"/>
        <end position="99"/>
    </location>
</feature>
<organism evidence="8 9">
    <name type="scientific">Oceanospirillum multiglobuliferum</name>
    <dbReference type="NCBI Taxonomy" id="64969"/>
    <lineage>
        <taxon>Bacteria</taxon>
        <taxon>Pseudomonadati</taxon>
        <taxon>Pseudomonadota</taxon>
        <taxon>Gammaproteobacteria</taxon>
        <taxon>Oceanospirillales</taxon>
        <taxon>Oceanospirillaceae</taxon>
        <taxon>Oceanospirillum</taxon>
    </lineage>
</organism>
<evidence type="ECO:0000313" key="9">
    <source>
        <dbReference type="Proteomes" id="UP000191418"/>
    </source>
</evidence>
<evidence type="ECO:0000256" key="7">
    <source>
        <dbReference type="RuleBase" id="RU004379"/>
    </source>
</evidence>
<evidence type="ECO:0000256" key="4">
    <source>
        <dbReference type="ARBA" id="ARBA00022692"/>
    </source>
</evidence>
<comment type="similarity">
    <text evidence="2 7">Belongs to the BI1 family.</text>
</comment>
<dbReference type="GO" id="GO:0005886">
    <property type="term" value="C:plasma membrane"/>
    <property type="evidence" value="ECO:0007669"/>
    <property type="project" value="UniProtKB-SubCell"/>
</dbReference>
<evidence type="ECO:0000256" key="5">
    <source>
        <dbReference type="ARBA" id="ARBA00022989"/>
    </source>
</evidence>
<comment type="subcellular location">
    <subcellularLocation>
        <location evidence="1">Cell membrane</location>
        <topology evidence="1">Multi-pass membrane protein</topology>
    </subcellularLocation>
</comment>
<dbReference type="PANTHER" id="PTHR23291">
    <property type="entry name" value="BAX INHIBITOR-RELATED"/>
    <property type="match status" value="1"/>
</dbReference>